<name>A0A8C3DEF5_CORMO</name>
<dbReference type="AlphaFoldDB" id="A0A8C3DEF5"/>
<evidence type="ECO:0000313" key="2">
    <source>
        <dbReference type="Proteomes" id="UP000694553"/>
    </source>
</evidence>
<accession>A0A8C3DEF5</accession>
<sequence>SAQTHTASTELLLLPETINLSVPEIRTGPACMLGTPVSCGLKNNLSQNKFHSWLSWLNANPWRMLSGTPWR</sequence>
<reference evidence="2" key="1">
    <citation type="submission" date="2019-10" db="EMBL/GenBank/DDBJ databases">
        <title>Corvus moneduloides (New Caledonian crow) genome, bCorMon1, primary haplotype.</title>
        <authorList>
            <person name="Rutz C."/>
            <person name="Fungtammasan C."/>
            <person name="Mountcastle J."/>
            <person name="Formenti G."/>
            <person name="Chow W."/>
            <person name="Howe K."/>
            <person name="Steele M.P."/>
            <person name="Fernandes J."/>
            <person name="Gilbert M.T.P."/>
            <person name="Fedrigo O."/>
            <person name="Jarvis E.D."/>
            <person name="Gemmell N."/>
        </authorList>
    </citation>
    <scope>NUCLEOTIDE SEQUENCE [LARGE SCALE GENOMIC DNA]</scope>
</reference>
<protein>
    <submittedName>
        <fullName evidence="1">Ring finger protein 186</fullName>
    </submittedName>
</protein>
<reference evidence="1" key="2">
    <citation type="submission" date="2025-08" db="UniProtKB">
        <authorList>
            <consortium name="Ensembl"/>
        </authorList>
    </citation>
    <scope>IDENTIFICATION</scope>
</reference>
<organism evidence="1 2">
    <name type="scientific">Corvus moneduloides</name>
    <name type="common">New Caledonian crow</name>
    <dbReference type="NCBI Taxonomy" id="1196302"/>
    <lineage>
        <taxon>Eukaryota</taxon>
        <taxon>Metazoa</taxon>
        <taxon>Chordata</taxon>
        <taxon>Craniata</taxon>
        <taxon>Vertebrata</taxon>
        <taxon>Euteleostomi</taxon>
        <taxon>Archelosauria</taxon>
        <taxon>Archosauria</taxon>
        <taxon>Dinosauria</taxon>
        <taxon>Saurischia</taxon>
        <taxon>Theropoda</taxon>
        <taxon>Coelurosauria</taxon>
        <taxon>Aves</taxon>
        <taxon>Neognathae</taxon>
        <taxon>Neoaves</taxon>
        <taxon>Telluraves</taxon>
        <taxon>Australaves</taxon>
        <taxon>Passeriformes</taxon>
        <taxon>Corvoidea</taxon>
        <taxon>Corvidae</taxon>
        <taxon>Corvus</taxon>
    </lineage>
</organism>
<reference evidence="1" key="3">
    <citation type="submission" date="2025-09" db="UniProtKB">
        <authorList>
            <consortium name="Ensembl"/>
        </authorList>
    </citation>
    <scope>IDENTIFICATION</scope>
</reference>
<keyword evidence="2" id="KW-1185">Reference proteome</keyword>
<evidence type="ECO:0000313" key="1">
    <source>
        <dbReference type="Ensembl" id="ENSCMUP00000005734.1"/>
    </source>
</evidence>
<gene>
    <name evidence="1" type="primary">RNF186</name>
</gene>
<dbReference type="Proteomes" id="UP000694553">
    <property type="component" value="Unassembled WGS sequence"/>
</dbReference>
<proteinExistence type="predicted"/>
<dbReference type="Ensembl" id="ENSCMUT00000006177.2">
    <property type="protein sequence ID" value="ENSCMUP00000005734.1"/>
    <property type="gene ID" value="ENSCMUG00000003813.2"/>
</dbReference>